<comment type="subunit">
    <text evidence="6">Heterooligomer composed of large and small subunits.</text>
</comment>
<comment type="catalytic activity">
    <reaction evidence="6">
        <text>Exonucleolytic cleavage in either 5'- to 3'- or 3'- to 5'-direction to yield nucleoside 5'-phosphates.</text>
        <dbReference type="EC" id="3.1.11.6"/>
    </reaction>
</comment>
<dbReference type="EMBL" id="JACRSP010000001">
    <property type="protein sequence ID" value="MBC8535547.1"/>
    <property type="molecule type" value="Genomic_DNA"/>
</dbReference>
<gene>
    <name evidence="6 7" type="primary">xseB</name>
    <name evidence="7" type="ORF">H8695_02405</name>
</gene>
<dbReference type="NCBIfam" id="TIGR01280">
    <property type="entry name" value="xseB"/>
    <property type="match status" value="1"/>
</dbReference>
<comment type="caution">
    <text evidence="7">The sequence shown here is derived from an EMBL/GenBank/DDBJ whole genome shotgun (WGS) entry which is preliminary data.</text>
</comment>
<dbReference type="NCBIfam" id="NF002140">
    <property type="entry name" value="PRK00977.1-4"/>
    <property type="match status" value="1"/>
</dbReference>
<dbReference type="Proteomes" id="UP000620366">
    <property type="component" value="Unassembled WGS sequence"/>
</dbReference>
<organism evidence="7 8">
    <name type="scientific">Feifania hominis</name>
    <dbReference type="NCBI Taxonomy" id="2763660"/>
    <lineage>
        <taxon>Bacteria</taxon>
        <taxon>Bacillati</taxon>
        <taxon>Bacillota</taxon>
        <taxon>Clostridia</taxon>
        <taxon>Eubacteriales</taxon>
        <taxon>Feifaniaceae</taxon>
        <taxon>Feifania</taxon>
    </lineage>
</organism>
<reference evidence="7" key="1">
    <citation type="submission" date="2020-08" db="EMBL/GenBank/DDBJ databases">
        <title>Genome public.</title>
        <authorList>
            <person name="Liu C."/>
            <person name="Sun Q."/>
        </authorList>
    </citation>
    <scope>NUCLEOTIDE SEQUENCE</scope>
    <source>
        <strain evidence="7">BX7</strain>
    </source>
</reference>
<dbReference type="InterPro" id="IPR037004">
    <property type="entry name" value="Exonuc_VII_ssu_sf"/>
</dbReference>
<evidence type="ECO:0000256" key="5">
    <source>
        <dbReference type="ARBA" id="ARBA00022839"/>
    </source>
</evidence>
<evidence type="ECO:0000313" key="8">
    <source>
        <dbReference type="Proteomes" id="UP000620366"/>
    </source>
</evidence>
<dbReference type="SUPFAM" id="SSF116842">
    <property type="entry name" value="XseB-like"/>
    <property type="match status" value="1"/>
</dbReference>
<accession>A0A926HPR5</accession>
<dbReference type="Gene3D" id="1.10.287.1040">
    <property type="entry name" value="Exonuclease VII, small subunit"/>
    <property type="match status" value="1"/>
</dbReference>
<dbReference type="RefSeq" id="WP_249299274.1">
    <property type="nucleotide sequence ID" value="NZ_JACRSP010000001.1"/>
</dbReference>
<dbReference type="PANTHER" id="PTHR34137">
    <property type="entry name" value="EXODEOXYRIBONUCLEASE 7 SMALL SUBUNIT"/>
    <property type="match status" value="1"/>
</dbReference>
<sequence length="77" mass="8490">MSKELTFEAAINRLEEILKKLEAGDSPLAESLALFEEGVTLTNFCNKALDEAEQKVVQLTKDETGEVVESEFPAMKA</sequence>
<dbReference type="Pfam" id="PF02609">
    <property type="entry name" value="Exonuc_VII_S"/>
    <property type="match status" value="1"/>
</dbReference>
<dbReference type="EC" id="3.1.11.6" evidence="6"/>
<dbReference type="GO" id="GO:0006308">
    <property type="term" value="P:DNA catabolic process"/>
    <property type="evidence" value="ECO:0007669"/>
    <property type="project" value="UniProtKB-UniRule"/>
</dbReference>
<keyword evidence="8" id="KW-1185">Reference proteome</keyword>
<dbReference type="AlphaFoldDB" id="A0A926HPR5"/>
<evidence type="ECO:0000256" key="2">
    <source>
        <dbReference type="ARBA" id="ARBA00022490"/>
    </source>
</evidence>
<protein>
    <recommendedName>
        <fullName evidence="6">Exodeoxyribonuclease 7 small subunit</fullName>
        <ecNumber evidence="6">3.1.11.6</ecNumber>
    </recommendedName>
    <alternativeName>
        <fullName evidence="6">Exodeoxyribonuclease VII small subunit</fullName>
        <shortName evidence="6">Exonuclease VII small subunit</shortName>
    </alternativeName>
</protein>
<dbReference type="HAMAP" id="MF_00337">
    <property type="entry name" value="Exonuc_7_S"/>
    <property type="match status" value="1"/>
</dbReference>
<comment type="function">
    <text evidence="6">Bidirectionally degrades single-stranded DNA into large acid-insoluble oligonucleotides, which are then degraded further into small acid-soluble oligonucleotides.</text>
</comment>
<comment type="similarity">
    <text evidence="1 6">Belongs to the XseB family.</text>
</comment>
<evidence type="ECO:0000256" key="1">
    <source>
        <dbReference type="ARBA" id="ARBA00009998"/>
    </source>
</evidence>
<dbReference type="GO" id="GO:0009318">
    <property type="term" value="C:exodeoxyribonuclease VII complex"/>
    <property type="evidence" value="ECO:0007669"/>
    <property type="project" value="UniProtKB-UniRule"/>
</dbReference>
<keyword evidence="4 6" id="KW-0378">Hydrolase</keyword>
<comment type="subcellular location">
    <subcellularLocation>
        <location evidence="6">Cytoplasm</location>
    </subcellularLocation>
</comment>
<dbReference type="PANTHER" id="PTHR34137:SF1">
    <property type="entry name" value="EXODEOXYRIBONUCLEASE 7 SMALL SUBUNIT"/>
    <property type="match status" value="1"/>
</dbReference>
<keyword evidence="2 6" id="KW-0963">Cytoplasm</keyword>
<evidence type="ECO:0000256" key="4">
    <source>
        <dbReference type="ARBA" id="ARBA00022801"/>
    </source>
</evidence>
<dbReference type="GO" id="GO:0005829">
    <property type="term" value="C:cytosol"/>
    <property type="evidence" value="ECO:0007669"/>
    <property type="project" value="TreeGrafter"/>
</dbReference>
<dbReference type="InterPro" id="IPR003761">
    <property type="entry name" value="Exonuc_VII_S"/>
</dbReference>
<proteinExistence type="inferred from homology"/>
<name>A0A926HPR5_9FIRM</name>
<evidence type="ECO:0000256" key="3">
    <source>
        <dbReference type="ARBA" id="ARBA00022722"/>
    </source>
</evidence>
<keyword evidence="3 6" id="KW-0540">Nuclease</keyword>
<evidence type="ECO:0000313" key="7">
    <source>
        <dbReference type="EMBL" id="MBC8535547.1"/>
    </source>
</evidence>
<dbReference type="PIRSF" id="PIRSF006488">
    <property type="entry name" value="Exonuc_VII_S"/>
    <property type="match status" value="1"/>
</dbReference>
<evidence type="ECO:0000256" key="6">
    <source>
        <dbReference type="HAMAP-Rule" id="MF_00337"/>
    </source>
</evidence>
<keyword evidence="5 6" id="KW-0269">Exonuclease</keyword>
<dbReference type="GO" id="GO:0008855">
    <property type="term" value="F:exodeoxyribonuclease VII activity"/>
    <property type="evidence" value="ECO:0007669"/>
    <property type="project" value="UniProtKB-UniRule"/>
</dbReference>